<organism evidence="1 2">
    <name type="scientific">Paenibacillus vulneris</name>
    <dbReference type="NCBI Taxonomy" id="1133364"/>
    <lineage>
        <taxon>Bacteria</taxon>
        <taxon>Bacillati</taxon>
        <taxon>Bacillota</taxon>
        <taxon>Bacilli</taxon>
        <taxon>Bacillales</taxon>
        <taxon>Paenibacillaceae</taxon>
        <taxon>Paenibacillus</taxon>
    </lineage>
</organism>
<evidence type="ECO:0000313" key="1">
    <source>
        <dbReference type="EMBL" id="MFD1218902.1"/>
    </source>
</evidence>
<accession>A0ABW3UE39</accession>
<name>A0ABW3UE39_9BACL</name>
<dbReference type="PANTHER" id="PTHR38460">
    <property type="entry name" value="TAUTOMERASE YOLI-RELATED"/>
    <property type="match status" value="1"/>
</dbReference>
<reference evidence="2" key="1">
    <citation type="journal article" date="2019" name="Int. J. Syst. Evol. Microbiol.">
        <title>The Global Catalogue of Microorganisms (GCM) 10K type strain sequencing project: providing services to taxonomists for standard genome sequencing and annotation.</title>
        <authorList>
            <consortium name="The Broad Institute Genomics Platform"/>
            <consortium name="The Broad Institute Genome Sequencing Center for Infectious Disease"/>
            <person name="Wu L."/>
            <person name="Ma J."/>
        </authorList>
    </citation>
    <scope>NUCLEOTIDE SEQUENCE [LARGE SCALE GENOMIC DNA]</scope>
    <source>
        <strain evidence="2">CCUG 53270</strain>
    </source>
</reference>
<dbReference type="EMBL" id="JBHTLU010000007">
    <property type="protein sequence ID" value="MFD1218902.1"/>
    <property type="molecule type" value="Genomic_DNA"/>
</dbReference>
<proteinExistence type="predicted"/>
<dbReference type="Proteomes" id="UP001597180">
    <property type="component" value="Unassembled WGS sequence"/>
</dbReference>
<gene>
    <name evidence="1" type="ORF">ACFQ4B_02115</name>
</gene>
<dbReference type="InterPro" id="IPR014347">
    <property type="entry name" value="Tautomerase/MIF_sf"/>
</dbReference>
<dbReference type="Pfam" id="PF14552">
    <property type="entry name" value="Tautomerase_2"/>
    <property type="match status" value="1"/>
</dbReference>
<dbReference type="PANTHER" id="PTHR38460:SF1">
    <property type="entry name" value="TAUTOMERASE YOLI-RELATED"/>
    <property type="match status" value="1"/>
</dbReference>
<dbReference type="RefSeq" id="WP_079908491.1">
    <property type="nucleotide sequence ID" value="NZ_BAABJG010000027.1"/>
</dbReference>
<dbReference type="Gene3D" id="3.30.429.10">
    <property type="entry name" value="Macrophage Migration Inhibitory Factor"/>
    <property type="match status" value="1"/>
</dbReference>
<protein>
    <submittedName>
        <fullName evidence="1">Tautomerase family protein</fullName>
    </submittedName>
</protein>
<comment type="caution">
    <text evidence="1">The sequence shown here is derived from an EMBL/GenBank/DDBJ whole genome shotgun (WGS) entry which is preliminary data.</text>
</comment>
<dbReference type="SUPFAM" id="SSF55331">
    <property type="entry name" value="Tautomerase/MIF"/>
    <property type="match status" value="1"/>
</dbReference>
<dbReference type="InterPro" id="IPR037479">
    <property type="entry name" value="Tauto_MSAD"/>
</dbReference>
<evidence type="ECO:0000313" key="2">
    <source>
        <dbReference type="Proteomes" id="UP001597180"/>
    </source>
</evidence>
<keyword evidence="2" id="KW-1185">Reference proteome</keyword>
<sequence>MPFIRVGYLEQQYGDKELPIISQCIMRALREHFHVPEDDYFQVFHAHKRSEFYYSPHYLNVERTDKLLYIQITLGSGRSRDQKKAFYRRLAELLAAECEIREEDVFAVLMETELEDWTFGKGIAQMIL</sequence>